<dbReference type="PANTHER" id="PTHR47505">
    <property type="entry name" value="DNA UTILIZATION PROTEIN YHGH"/>
    <property type="match status" value="1"/>
</dbReference>
<dbReference type="SUPFAM" id="SSF53271">
    <property type="entry name" value="PRTase-like"/>
    <property type="match status" value="1"/>
</dbReference>
<dbReference type="Pfam" id="PF18912">
    <property type="entry name" value="DZR_2"/>
    <property type="match status" value="1"/>
</dbReference>
<dbReference type="InterPro" id="IPR029057">
    <property type="entry name" value="PRTase-like"/>
</dbReference>
<dbReference type="InterPro" id="IPR044005">
    <property type="entry name" value="DZR_2"/>
</dbReference>
<comment type="similarity">
    <text evidence="1">Belongs to the ComF/GntX family.</text>
</comment>
<feature type="domain" description="Phosphoribosyltransferase" evidence="2">
    <location>
        <begin position="184"/>
        <end position="223"/>
    </location>
</feature>
<feature type="domain" description="Double zinc ribbon" evidence="3">
    <location>
        <begin position="6"/>
        <end position="61"/>
    </location>
</feature>
<dbReference type="Pfam" id="PF00156">
    <property type="entry name" value="Pribosyltran"/>
    <property type="match status" value="1"/>
</dbReference>
<dbReference type="Gene3D" id="3.40.50.2020">
    <property type="match status" value="1"/>
</dbReference>
<dbReference type="PANTHER" id="PTHR47505:SF1">
    <property type="entry name" value="DNA UTILIZATION PROTEIN YHGH"/>
    <property type="match status" value="1"/>
</dbReference>
<organism evidence="4 5">
    <name type="scientific">Suipraeoptans intestinalis</name>
    <dbReference type="NCBI Taxonomy" id="2606628"/>
    <lineage>
        <taxon>Bacteria</taxon>
        <taxon>Bacillati</taxon>
        <taxon>Bacillota</taxon>
        <taxon>Clostridia</taxon>
        <taxon>Lachnospirales</taxon>
        <taxon>Lachnospiraceae</taxon>
        <taxon>Suipraeoptans</taxon>
    </lineage>
</organism>
<dbReference type="Proteomes" id="UP000434409">
    <property type="component" value="Unassembled WGS sequence"/>
</dbReference>
<accession>A0A6N7URN6</accession>
<evidence type="ECO:0000313" key="4">
    <source>
        <dbReference type="EMBL" id="MSR93118.1"/>
    </source>
</evidence>
<gene>
    <name evidence="4" type="ORF">FYJ34_02175</name>
</gene>
<dbReference type="CDD" id="cd06223">
    <property type="entry name" value="PRTases_typeI"/>
    <property type="match status" value="1"/>
</dbReference>
<dbReference type="EMBL" id="VULY01000018">
    <property type="protein sequence ID" value="MSR93118.1"/>
    <property type="molecule type" value="Genomic_DNA"/>
</dbReference>
<dbReference type="InterPro" id="IPR000836">
    <property type="entry name" value="PRTase_dom"/>
</dbReference>
<dbReference type="InterPro" id="IPR051910">
    <property type="entry name" value="ComF/GntX_DNA_util-trans"/>
</dbReference>
<name>A0A6N7URN6_9FIRM</name>
<evidence type="ECO:0000313" key="5">
    <source>
        <dbReference type="Proteomes" id="UP000434409"/>
    </source>
</evidence>
<keyword evidence="5" id="KW-1185">Reference proteome</keyword>
<comment type="caution">
    <text evidence="4">The sequence shown here is derived from an EMBL/GenBank/DDBJ whole genome shotgun (WGS) entry which is preliminary data.</text>
</comment>
<dbReference type="AlphaFoldDB" id="A0A6N7URN6"/>
<evidence type="ECO:0000256" key="1">
    <source>
        <dbReference type="ARBA" id="ARBA00008007"/>
    </source>
</evidence>
<protein>
    <submittedName>
        <fullName evidence="4">ComF family protein</fullName>
    </submittedName>
</protein>
<evidence type="ECO:0000259" key="2">
    <source>
        <dbReference type="Pfam" id="PF00156"/>
    </source>
</evidence>
<proteinExistence type="inferred from homology"/>
<sequence>MGKKLLCLLWPTVCVFCGAPNSNGICERCKETEERLRIRQPVCMKCGRSILSEEKEYCRECEEHTYSFEQGAAVWEHVPPVSTSIYRFKYKNQRAYAEIYGRELAKNYKELLRQWKIDYLVPIPIHHRRKKARGYNQSELLAKELEKYVGIPVLPVLERGKNTIPQKRLTATGRRKNLKEAFRITAGDIRGRNLLLVDDIYTTGSTMEEASRILRKSGAGKVFFLTLSIGQYN</sequence>
<reference evidence="4 5" key="1">
    <citation type="submission" date="2019-08" db="EMBL/GenBank/DDBJ databases">
        <title>In-depth cultivation of the pig gut microbiome towards novel bacterial diversity and tailored functional studies.</title>
        <authorList>
            <person name="Wylensek D."/>
            <person name="Hitch T.C.A."/>
            <person name="Clavel T."/>
        </authorList>
    </citation>
    <scope>NUCLEOTIDE SEQUENCE [LARGE SCALE GENOMIC DNA]</scope>
    <source>
        <strain evidence="4 5">68-1-5</strain>
    </source>
</reference>
<evidence type="ECO:0000259" key="3">
    <source>
        <dbReference type="Pfam" id="PF18912"/>
    </source>
</evidence>